<dbReference type="EMBL" id="WKPJ01000030">
    <property type="protein sequence ID" value="MSA90614.1"/>
    <property type="molecule type" value="Genomic_DNA"/>
</dbReference>
<proteinExistence type="predicted"/>
<evidence type="ECO:0000313" key="4">
    <source>
        <dbReference type="Proteomes" id="UP000480929"/>
    </source>
</evidence>
<reference evidence="3 4" key="1">
    <citation type="journal article" date="2019" name="Nat. Med.">
        <title>A library of human gut bacterial isolates paired with longitudinal multiomics data enables mechanistic microbiome research.</title>
        <authorList>
            <person name="Poyet M."/>
            <person name="Groussin M."/>
            <person name="Gibbons S.M."/>
            <person name="Avila-Pacheco J."/>
            <person name="Jiang X."/>
            <person name="Kearney S.M."/>
            <person name="Perrotta A.R."/>
            <person name="Berdy B."/>
            <person name="Zhao S."/>
            <person name="Lieberman T.D."/>
            <person name="Swanson P.K."/>
            <person name="Smith M."/>
            <person name="Roesemann S."/>
            <person name="Alexander J.E."/>
            <person name="Rich S.A."/>
            <person name="Livny J."/>
            <person name="Vlamakis H."/>
            <person name="Clish C."/>
            <person name="Bullock K."/>
            <person name="Deik A."/>
            <person name="Scott J."/>
            <person name="Pierce K.A."/>
            <person name="Xavier R.J."/>
            <person name="Alm E.J."/>
        </authorList>
    </citation>
    <scope>NUCLEOTIDE SEQUENCE [LARGE SCALE GENOMIC DNA]</scope>
    <source>
        <strain evidence="1 3">BIOML-A4</strain>
        <strain evidence="2 4">BIOML-A5</strain>
    </source>
</reference>
<gene>
    <name evidence="2" type="ORF">GKD88_14545</name>
    <name evidence="1" type="ORF">GKE08_14875</name>
</gene>
<accession>A0A6N7S9M4</accession>
<dbReference type="RefSeq" id="WP_154239939.1">
    <property type="nucleotide sequence ID" value="NZ_AP031450.1"/>
</dbReference>
<dbReference type="EMBL" id="WKPI01000032">
    <property type="protein sequence ID" value="MSC34344.1"/>
    <property type="molecule type" value="Genomic_DNA"/>
</dbReference>
<evidence type="ECO:0000313" key="1">
    <source>
        <dbReference type="EMBL" id="MSA90614.1"/>
    </source>
</evidence>
<dbReference type="AlphaFoldDB" id="A0A6N7S9M4"/>
<dbReference type="Proteomes" id="UP000433575">
    <property type="component" value="Unassembled WGS sequence"/>
</dbReference>
<evidence type="ECO:0000313" key="2">
    <source>
        <dbReference type="EMBL" id="MSC34344.1"/>
    </source>
</evidence>
<name>A0A6N7S9M4_9FIRM</name>
<comment type="caution">
    <text evidence="1">The sequence shown here is derived from an EMBL/GenBank/DDBJ whole genome shotgun (WGS) entry which is preliminary data.</text>
</comment>
<dbReference type="Proteomes" id="UP000480929">
    <property type="component" value="Unassembled WGS sequence"/>
</dbReference>
<protein>
    <submittedName>
        <fullName evidence="1">Uncharacterized protein</fullName>
    </submittedName>
</protein>
<dbReference type="OrthoDB" id="1649851at2"/>
<keyword evidence="4" id="KW-1185">Reference proteome</keyword>
<sequence length="221" mass="24323">MKFWKFQAADLSTVLIDGKPQAQSGARILSPRQGIAGDQLAGIHEGEGVFEYPMDAEGNDGPSLLAAVLAQAAWQKRTYAETRGTIRIQDRWITWFIEKNGIALCLPRPQAVSDLIGYYGDHECRGKGILPWDPPAHAVHRWRVLDEHTFYLDSAVPIQGRICSSPEGVVCAYACLQKEGLVQGTALAICEGGRFWIRPQGKALILTTPVFFIAEGALFEN</sequence>
<organism evidence="1 3">
    <name type="scientific">Holdemania massiliensis</name>
    <dbReference type="NCBI Taxonomy" id="1468449"/>
    <lineage>
        <taxon>Bacteria</taxon>
        <taxon>Bacillati</taxon>
        <taxon>Bacillota</taxon>
        <taxon>Erysipelotrichia</taxon>
        <taxon>Erysipelotrichales</taxon>
        <taxon>Erysipelotrichaceae</taxon>
        <taxon>Holdemania</taxon>
    </lineage>
</organism>
<evidence type="ECO:0000313" key="3">
    <source>
        <dbReference type="Proteomes" id="UP000433575"/>
    </source>
</evidence>